<dbReference type="InterPro" id="IPR013766">
    <property type="entry name" value="Thioredoxin_domain"/>
</dbReference>
<dbReference type="PANTHER" id="PTHR42336:SF1">
    <property type="entry name" value="ALKYL HYDROPEROXIDE REDUCTASE SUBUNIT C_ THIOL SPECIFIC ANTIOXIDANT DOMAIN-CONTAINING PROTEIN"/>
    <property type="match status" value="1"/>
</dbReference>
<accession>A0A8H6DYK4</accession>
<evidence type="ECO:0000313" key="3">
    <source>
        <dbReference type="Proteomes" id="UP000624244"/>
    </source>
</evidence>
<sequence>MTRVASETFSTVGVTAVTNALILVSRYSFYNRTLDPHTSNSAMTWQRELSSWMSPPRLKTADAPAVGQKAPSLPSLEGSVQNGKPTIISFLRHCGCPFAEKTFLDLRAIAPTNLDVHFVAVSHSNQESTDKWLASLPDPSRNKQPNLYVIVDAERETYAAWGLDTSGVWHVLASMPSVLKLANKEGIKVRPTESGSRWQTAGDFAIDGEGIVRWSRKNERADDMPDFKEGLDALLKDRGE</sequence>
<evidence type="ECO:0000259" key="1">
    <source>
        <dbReference type="PROSITE" id="PS51352"/>
    </source>
</evidence>
<feature type="domain" description="Thioredoxin" evidence="1">
    <location>
        <begin position="64"/>
        <end position="236"/>
    </location>
</feature>
<dbReference type="InterPro" id="IPR036249">
    <property type="entry name" value="Thioredoxin-like_sf"/>
</dbReference>
<dbReference type="EMBL" id="WNKQ01000003">
    <property type="protein sequence ID" value="KAF5852468.1"/>
    <property type="molecule type" value="Genomic_DNA"/>
</dbReference>
<organism evidence="2 3">
    <name type="scientific">Cochliobolus sativus</name>
    <name type="common">Common root rot and spot blotch fungus</name>
    <name type="synonym">Bipolaris sorokiniana</name>
    <dbReference type="NCBI Taxonomy" id="45130"/>
    <lineage>
        <taxon>Eukaryota</taxon>
        <taxon>Fungi</taxon>
        <taxon>Dikarya</taxon>
        <taxon>Ascomycota</taxon>
        <taxon>Pezizomycotina</taxon>
        <taxon>Dothideomycetes</taxon>
        <taxon>Pleosporomycetidae</taxon>
        <taxon>Pleosporales</taxon>
        <taxon>Pleosporineae</taxon>
        <taxon>Pleosporaceae</taxon>
        <taxon>Bipolaris</taxon>
    </lineage>
</organism>
<protein>
    <recommendedName>
        <fullName evidence="1">Thioredoxin domain-containing protein</fullName>
    </recommendedName>
</protein>
<dbReference type="Gene3D" id="3.40.30.10">
    <property type="entry name" value="Glutaredoxin"/>
    <property type="match status" value="1"/>
</dbReference>
<dbReference type="PROSITE" id="PS51352">
    <property type="entry name" value="THIOREDOXIN_2"/>
    <property type="match status" value="1"/>
</dbReference>
<gene>
    <name evidence="2" type="ORF">GGP41_007891</name>
</gene>
<proteinExistence type="predicted"/>
<dbReference type="PANTHER" id="PTHR42336">
    <property type="entry name" value="THIOREDOXIN DOMAIN-CONTAINING PROTEIN-RELATED"/>
    <property type="match status" value="1"/>
</dbReference>
<dbReference type="Proteomes" id="UP000624244">
    <property type="component" value="Unassembled WGS sequence"/>
</dbReference>
<evidence type="ECO:0000313" key="2">
    <source>
        <dbReference type="EMBL" id="KAF5852468.1"/>
    </source>
</evidence>
<dbReference type="AlphaFoldDB" id="A0A8H6DYK4"/>
<comment type="caution">
    <text evidence="2">The sequence shown here is derived from an EMBL/GenBank/DDBJ whole genome shotgun (WGS) entry which is preliminary data.</text>
</comment>
<dbReference type="SUPFAM" id="SSF52833">
    <property type="entry name" value="Thioredoxin-like"/>
    <property type="match status" value="1"/>
</dbReference>
<name>A0A8H6DYK4_COCSA</name>
<reference evidence="2" key="1">
    <citation type="submission" date="2019-11" db="EMBL/GenBank/DDBJ databases">
        <title>Bipolaris sorokiniana Genome sequencing.</title>
        <authorList>
            <person name="Wang H."/>
        </authorList>
    </citation>
    <scope>NUCLEOTIDE SEQUENCE</scope>
</reference>